<evidence type="ECO:0000313" key="1">
    <source>
        <dbReference type="EMBL" id="GAG02224.1"/>
    </source>
</evidence>
<comment type="caution">
    <text evidence="1">The sequence shown here is derived from an EMBL/GenBank/DDBJ whole genome shotgun (WGS) entry which is preliminary data.</text>
</comment>
<name>X0U8T8_9ZZZZ</name>
<proteinExistence type="predicted"/>
<protein>
    <submittedName>
        <fullName evidence="1">Uncharacterized protein</fullName>
    </submittedName>
</protein>
<dbReference type="AlphaFoldDB" id="X0U8T8"/>
<organism evidence="1">
    <name type="scientific">marine sediment metagenome</name>
    <dbReference type="NCBI Taxonomy" id="412755"/>
    <lineage>
        <taxon>unclassified sequences</taxon>
        <taxon>metagenomes</taxon>
        <taxon>ecological metagenomes</taxon>
    </lineage>
</organism>
<dbReference type="EMBL" id="BARS01026584">
    <property type="protein sequence ID" value="GAG02224.1"/>
    <property type="molecule type" value="Genomic_DNA"/>
</dbReference>
<sequence length="39" mass="4386">MIIVNFENKTIGGKCKAKDFKKDFQELKDIVNGELNEAG</sequence>
<accession>X0U8T8</accession>
<gene>
    <name evidence="1" type="ORF">S01H1_41881</name>
</gene>
<reference evidence="1" key="1">
    <citation type="journal article" date="2014" name="Front. Microbiol.">
        <title>High frequency of phylogenetically diverse reductive dehalogenase-homologous genes in deep subseafloor sedimentary metagenomes.</title>
        <authorList>
            <person name="Kawai M."/>
            <person name="Futagami T."/>
            <person name="Toyoda A."/>
            <person name="Takaki Y."/>
            <person name="Nishi S."/>
            <person name="Hori S."/>
            <person name="Arai W."/>
            <person name="Tsubouchi T."/>
            <person name="Morono Y."/>
            <person name="Uchiyama I."/>
            <person name="Ito T."/>
            <person name="Fujiyama A."/>
            <person name="Inagaki F."/>
            <person name="Takami H."/>
        </authorList>
    </citation>
    <scope>NUCLEOTIDE SEQUENCE</scope>
    <source>
        <strain evidence="1">Expedition CK06-06</strain>
    </source>
</reference>